<reference evidence="1 2" key="1">
    <citation type="journal article" date="2013" name="Curr. Biol.">
        <title>The Genome of the Foraminiferan Reticulomyxa filosa.</title>
        <authorList>
            <person name="Glockner G."/>
            <person name="Hulsmann N."/>
            <person name="Schleicher M."/>
            <person name="Noegel A.A."/>
            <person name="Eichinger L."/>
            <person name="Gallinger C."/>
            <person name="Pawlowski J."/>
            <person name="Sierra R."/>
            <person name="Euteneuer U."/>
            <person name="Pillet L."/>
            <person name="Moustafa A."/>
            <person name="Platzer M."/>
            <person name="Groth M."/>
            <person name="Szafranski K."/>
            <person name="Schliwa M."/>
        </authorList>
    </citation>
    <scope>NUCLEOTIDE SEQUENCE [LARGE SCALE GENOMIC DNA]</scope>
</reference>
<name>X6MDI7_RETFI</name>
<dbReference type="Proteomes" id="UP000023152">
    <property type="component" value="Unassembled WGS sequence"/>
</dbReference>
<sequence>MHYKINKKFDHKSSRPRETTTSAILENIDNFIRIIYIIFLMLPQKRKYGTFSQKTWEMSLAENNDLTTKSGSEETDNFVRIQNDRLLAGWALLRNKVFRNLPTDLKKEILRYIAEDYIVIDIFNIYEQLQIDLKYLLFTLLDKIEVKLVSVTCKDRILSNKDYSRIKHNKQITDKLEDIKFNFSANQSKETPCFAPMPFEAIVRQMNRATTIQQDKHNAYSKKKYKTMDNILGKLKTFVNANEKSPRLLNRIVFYLGKIWRSIGM</sequence>
<dbReference type="AlphaFoldDB" id="X6MDI7"/>
<evidence type="ECO:0000313" key="2">
    <source>
        <dbReference type="Proteomes" id="UP000023152"/>
    </source>
</evidence>
<keyword evidence="2" id="KW-1185">Reference proteome</keyword>
<gene>
    <name evidence="1" type="ORF">RFI_25298</name>
</gene>
<protein>
    <submittedName>
        <fullName evidence="1">Uncharacterized protein</fullName>
    </submittedName>
</protein>
<dbReference type="EMBL" id="ASPP01021747">
    <property type="protein sequence ID" value="ETO12083.1"/>
    <property type="molecule type" value="Genomic_DNA"/>
</dbReference>
<organism evidence="1 2">
    <name type="scientific">Reticulomyxa filosa</name>
    <dbReference type="NCBI Taxonomy" id="46433"/>
    <lineage>
        <taxon>Eukaryota</taxon>
        <taxon>Sar</taxon>
        <taxon>Rhizaria</taxon>
        <taxon>Retaria</taxon>
        <taxon>Foraminifera</taxon>
        <taxon>Monothalamids</taxon>
        <taxon>Reticulomyxidae</taxon>
        <taxon>Reticulomyxa</taxon>
    </lineage>
</organism>
<accession>X6MDI7</accession>
<evidence type="ECO:0000313" key="1">
    <source>
        <dbReference type="EMBL" id="ETO12083.1"/>
    </source>
</evidence>
<proteinExistence type="predicted"/>
<comment type="caution">
    <text evidence="1">The sequence shown here is derived from an EMBL/GenBank/DDBJ whole genome shotgun (WGS) entry which is preliminary data.</text>
</comment>